<organism evidence="2 3">
    <name type="scientific">Macrostomum lignano</name>
    <dbReference type="NCBI Taxonomy" id="282301"/>
    <lineage>
        <taxon>Eukaryota</taxon>
        <taxon>Metazoa</taxon>
        <taxon>Spiralia</taxon>
        <taxon>Lophotrochozoa</taxon>
        <taxon>Platyhelminthes</taxon>
        <taxon>Rhabditophora</taxon>
        <taxon>Macrostomorpha</taxon>
        <taxon>Macrostomida</taxon>
        <taxon>Macrostomidae</taxon>
        <taxon>Macrostomum</taxon>
    </lineage>
</organism>
<protein>
    <submittedName>
        <fullName evidence="3">AAA_5 domain-containing protein</fullName>
    </submittedName>
</protein>
<evidence type="ECO:0000313" key="2">
    <source>
        <dbReference type="Proteomes" id="UP000095280"/>
    </source>
</evidence>
<accession>A0A1I8FC42</accession>
<reference evidence="3" key="1">
    <citation type="submission" date="2016-11" db="UniProtKB">
        <authorList>
            <consortium name="WormBaseParasite"/>
        </authorList>
    </citation>
    <scope>IDENTIFICATION</scope>
</reference>
<sequence length="966" mass="103221">GTKISKPEECNGDHDTRSQIGDARGTNVLRPASAMTPASGTRMATGRRLCVNLVHEGPAYASEFARHFRLSRSAAAALSAMHHPLLDEKTPFWALLTWTRRRRVVAEGEEIRPQRRFGLAALPPATCCCSIITYVTGVSRDLWQQGHVSAGWRCHNKPPSACPAAEESDSSSPGDSLRHWRRPPARVAPLPLGLAGLAESQARRLRQAVGRAAPAHQEDGLVNRLLLPALPPTIAPQVPALLPSKVPPPLMTMSPTRAPPLPPLLPRQWIIPTLHQLGSDTDDDDGEARAAEDNSGRLAAAASGNSPVLLVGEPGEGKSLRARQRRLPASPMAARTTAGSAASASGSVLLYHSPCPADYRSGATCAGCSIRLLAELLDGVDWAAAASAGGCRLRTQRLPADASAAAGASGPIRPPFCSDLLREDRPRLRLADAVAFLLEFSGPRRPLHLILPGCDQLRGDPGAARLLNWLPSNLARSLRARQDPAQPDNVGVSSGGGGNSGGDVGGGRIDCELVLPLFERERDASSLPQHICGCGGSQPPLSAAEVARLARCRSPTRAMFLQLSAARSRRRQCQRLPDCDSLSELCRSVVADAVEESRPNSTLAMEIRSRRPAEQRPADRAWRPFFAEKDGVEARRRRPGSAAGLASGADRIDSPAYRRSWSPRLWAGVLGALAPFSLQQPSAQFWLSRAGRSGSSGRSSRAWTGPWTSSRPPLWPAVLRGRLEDFLCRWDRPLLRAVAGRRQCGDYSSMAERYCALLEAAEAACRPARPASAGPLLLIWGAAAGRDYYRKCLEAAKSAYKLAKAAGLPQPITADLCGLMFHLYDDRLKLSDFRPEADAAPGHQNSPRLPSASTPGCAGTAGAAGSPLLQMRLSFALDSWRACSGGHSWLTLPSRPSGWSPSSKLGLAAGQRGRHDAGVLAKRGSDRSCGCTRRPLRLARKIAVRRLPQAGGADCTSNIGIAYEDK</sequence>
<dbReference type="WBParaSite" id="maker-unitig_28899-snap-gene-0.1-mRNA-1">
    <property type="protein sequence ID" value="maker-unitig_28899-snap-gene-0.1-mRNA-1"/>
    <property type="gene ID" value="maker-unitig_28899-snap-gene-0.1"/>
</dbReference>
<feature type="region of interest" description="Disordered" evidence="1">
    <location>
        <begin position="836"/>
        <end position="858"/>
    </location>
</feature>
<feature type="region of interest" description="Disordered" evidence="1">
    <location>
        <begin position="156"/>
        <end position="181"/>
    </location>
</feature>
<feature type="region of interest" description="Disordered" evidence="1">
    <location>
        <begin position="276"/>
        <end position="335"/>
    </location>
</feature>
<dbReference type="AlphaFoldDB" id="A0A1I8FC42"/>
<proteinExistence type="predicted"/>
<name>A0A1I8FC42_9PLAT</name>
<feature type="region of interest" description="Disordered" evidence="1">
    <location>
        <begin position="1"/>
        <end position="41"/>
    </location>
</feature>
<evidence type="ECO:0000313" key="3">
    <source>
        <dbReference type="WBParaSite" id="maker-unitig_28899-snap-gene-0.1-mRNA-1"/>
    </source>
</evidence>
<feature type="region of interest" description="Disordered" evidence="1">
    <location>
        <begin position="481"/>
        <end position="504"/>
    </location>
</feature>
<evidence type="ECO:0000256" key="1">
    <source>
        <dbReference type="SAM" id="MobiDB-lite"/>
    </source>
</evidence>
<dbReference type="Proteomes" id="UP000095280">
    <property type="component" value="Unplaced"/>
</dbReference>
<keyword evidence="2" id="KW-1185">Reference proteome</keyword>
<feature type="compositionally biased region" description="Gly residues" evidence="1">
    <location>
        <begin position="493"/>
        <end position="504"/>
    </location>
</feature>
<feature type="compositionally biased region" description="Basic and acidic residues" evidence="1">
    <location>
        <begin position="1"/>
        <end position="17"/>
    </location>
</feature>